<evidence type="ECO:0000256" key="3">
    <source>
        <dbReference type="ARBA" id="ARBA00022475"/>
    </source>
</evidence>
<keyword evidence="4 7" id="KW-0812">Transmembrane</keyword>
<gene>
    <name evidence="8" type="primary">nrfD</name>
    <name evidence="8" type="ORF">HLV38_05895</name>
</gene>
<comment type="similarity">
    <text evidence="2">Belongs to the NrfD family.</text>
</comment>
<feature type="transmembrane region" description="Helical" evidence="7">
    <location>
        <begin position="80"/>
        <end position="103"/>
    </location>
</feature>
<reference evidence="9" key="1">
    <citation type="submission" date="2020-05" db="EMBL/GenBank/DDBJ databases">
        <title>Novel species in genus Nocardioides.</title>
        <authorList>
            <person name="Zhang G."/>
        </authorList>
    </citation>
    <scope>NUCLEOTIDE SEQUENCE [LARGE SCALE GENOMIC DNA]</scope>
    <source>
        <strain evidence="9">zg-1050</strain>
    </source>
</reference>
<dbReference type="GO" id="GO:0005886">
    <property type="term" value="C:plasma membrane"/>
    <property type="evidence" value="ECO:0007669"/>
    <property type="project" value="UniProtKB-SubCell"/>
</dbReference>
<evidence type="ECO:0000256" key="7">
    <source>
        <dbReference type="SAM" id="Phobius"/>
    </source>
</evidence>
<evidence type="ECO:0000256" key="5">
    <source>
        <dbReference type="ARBA" id="ARBA00022989"/>
    </source>
</evidence>
<feature type="transmembrane region" description="Helical" evidence="7">
    <location>
        <begin position="284"/>
        <end position="306"/>
    </location>
</feature>
<proteinExistence type="inferred from homology"/>
<keyword evidence="5 7" id="KW-1133">Transmembrane helix</keyword>
<dbReference type="PANTHER" id="PTHR34856">
    <property type="entry name" value="PROTEIN NRFD"/>
    <property type="match status" value="1"/>
</dbReference>
<dbReference type="InterPro" id="IPR052049">
    <property type="entry name" value="Electron_transfer_protein"/>
</dbReference>
<feature type="transmembrane region" description="Helical" evidence="7">
    <location>
        <begin position="6"/>
        <end position="27"/>
    </location>
</feature>
<feature type="transmembrane region" description="Helical" evidence="7">
    <location>
        <begin position="185"/>
        <end position="212"/>
    </location>
</feature>
<dbReference type="EMBL" id="CP053716">
    <property type="protein sequence ID" value="QKF07693.1"/>
    <property type="molecule type" value="Genomic_DNA"/>
</dbReference>
<accession>A0A6M8J4Y9</accession>
<feature type="transmembrane region" description="Helical" evidence="7">
    <location>
        <begin position="110"/>
        <end position="132"/>
    </location>
</feature>
<evidence type="ECO:0000256" key="2">
    <source>
        <dbReference type="ARBA" id="ARBA00008929"/>
    </source>
</evidence>
<evidence type="ECO:0000256" key="4">
    <source>
        <dbReference type="ARBA" id="ARBA00022692"/>
    </source>
</evidence>
<organism evidence="8 9">
    <name type="scientific">Berryella wangjianweii</name>
    <dbReference type="NCBI Taxonomy" id="2734634"/>
    <lineage>
        <taxon>Bacteria</taxon>
        <taxon>Bacillati</taxon>
        <taxon>Actinomycetota</taxon>
        <taxon>Coriobacteriia</taxon>
        <taxon>Eggerthellales</taxon>
        <taxon>Eggerthellaceae</taxon>
        <taxon>Berryella</taxon>
    </lineage>
</organism>
<feature type="transmembrane region" description="Helical" evidence="7">
    <location>
        <begin position="39"/>
        <end position="60"/>
    </location>
</feature>
<keyword evidence="6 7" id="KW-0472">Membrane</keyword>
<evidence type="ECO:0000313" key="9">
    <source>
        <dbReference type="Proteomes" id="UP000503297"/>
    </source>
</evidence>
<dbReference type="RefSeq" id="WP_173165042.1">
    <property type="nucleotide sequence ID" value="NZ_CP053716.1"/>
</dbReference>
<dbReference type="AlphaFoldDB" id="A0A6M8J4Y9"/>
<dbReference type="Proteomes" id="UP000503297">
    <property type="component" value="Chromosome"/>
</dbReference>
<name>A0A6M8J4Y9_9ACTN</name>
<comment type="subcellular location">
    <subcellularLocation>
        <location evidence="1">Cell membrane</location>
        <topology evidence="1">Multi-pass membrane protein</topology>
    </subcellularLocation>
</comment>
<keyword evidence="9" id="KW-1185">Reference proteome</keyword>
<keyword evidence="3" id="KW-1003">Cell membrane</keyword>
<dbReference type="Gene3D" id="1.20.1630.10">
    <property type="entry name" value="Formate dehydrogenase/DMSO reductase domain"/>
    <property type="match status" value="1"/>
</dbReference>
<feature type="transmembrane region" description="Helical" evidence="7">
    <location>
        <begin position="224"/>
        <end position="244"/>
    </location>
</feature>
<dbReference type="KEGG" id="bwa:HLV38_05895"/>
<dbReference type="PANTHER" id="PTHR34856:SF2">
    <property type="entry name" value="PROTEIN NRFD"/>
    <property type="match status" value="1"/>
</dbReference>
<evidence type="ECO:0000313" key="8">
    <source>
        <dbReference type="EMBL" id="QKF07693.1"/>
    </source>
</evidence>
<feature type="transmembrane region" description="Helical" evidence="7">
    <location>
        <begin position="138"/>
        <end position="164"/>
    </location>
</feature>
<protein>
    <submittedName>
        <fullName evidence="8">Polysulfide reductase NrfD</fullName>
    </submittedName>
</protein>
<dbReference type="Pfam" id="PF03916">
    <property type="entry name" value="NrfD"/>
    <property type="match status" value="1"/>
</dbReference>
<evidence type="ECO:0000256" key="6">
    <source>
        <dbReference type="ARBA" id="ARBA00023136"/>
    </source>
</evidence>
<sequence>MIWDELIAAYLFLAGVGAGAFALGALVRLTKVDAPAASLAGCVLGPAAVMVGILLLVFDARAGLMNPLRFFGLVANLQSVMAWGVLILCAFVVASGLALLLTLMKRRVPAALDVVGIVLALCVAGYTGVLLGDAQVAFPLWSMVVLPPLFAVSAASTGFAAVALATQVTASDQARRLKVARKAGLVLPVVEAVLVAALLLVTSGTTGAAAAAAQATVSNLISGAFAPAFWVGLVAIGLLMPVALSLAEMRGASSPAASGAGAGAGATAEAPAGRARALALAEKACVLVGGFMLRYLVVMAAIPVTFAG</sequence>
<dbReference type="InterPro" id="IPR005614">
    <property type="entry name" value="NrfD-like"/>
</dbReference>
<evidence type="ECO:0000256" key="1">
    <source>
        <dbReference type="ARBA" id="ARBA00004651"/>
    </source>
</evidence>